<gene>
    <name evidence="2" type="ORF">SAMN05445060_1927</name>
</gene>
<dbReference type="STRING" id="1344003.SAMN05445060_1927"/>
<keyword evidence="1" id="KW-0732">Signal</keyword>
<feature type="signal peptide" evidence="1">
    <location>
        <begin position="1"/>
        <end position="33"/>
    </location>
</feature>
<evidence type="ECO:0000313" key="3">
    <source>
        <dbReference type="Proteomes" id="UP000186218"/>
    </source>
</evidence>
<protein>
    <submittedName>
        <fullName evidence="2">Uncharacterized protein</fullName>
    </submittedName>
</protein>
<sequence length="137" mass="14372">MSRNNRVRAGVTAALIAAGIGTAAVTGTGTASAADIVRTSTGFSVWLTHGETVAAARSGLANYLNTSGIADRVAGHVESDSRYYPTRHHVPGRQGVYINARYQQVVDEAAAHPNGRIGILVTPPGTSKTVVIAQYWR</sequence>
<keyword evidence="3" id="KW-1185">Reference proteome</keyword>
<dbReference type="Proteomes" id="UP000186218">
    <property type="component" value="Unassembled WGS sequence"/>
</dbReference>
<name>A0A1N7FCG2_9NOCA</name>
<organism evidence="2 3">
    <name type="scientific">Williamsia sterculiae</name>
    <dbReference type="NCBI Taxonomy" id="1344003"/>
    <lineage>
        <taxon>Bacteria</taxon>
        <taxon>Bacillati</taxon>
        <taxon>Actinomycetota</taxon>
        <taxon>Actinomycetes</taxon>
        <taxon>Mycobacteriales</taxon>
        <taxon>Nocardiaceae</taxon>
        <taxon>Williamsia</taxon>
    </lineage>
</organism>
<reference evidence="2 3" key="1">
    <citation type="submission" date="2017-01" db="EMBL/GenBank/DDBJ databases">
        <authorList>
            <person name="Mah S.A."/>
            <person name="Swanson W.J."/>
            <person name="Moy G.W."/>
            <person name="Vacquier V.D."/>
        </authorList>
    </citation>
    <scope>NUCLEOTIDE SEQUENCE [LARGE SCALE GENOMIC DNA]</scope>
    <source>
        <strain evidence="2 3">CPCC 203464</strain>
    </source>
</reference>
<dbReference type="RefSeq" id="WP_076478965.1">
    <property type="nucleotide sequence ID" value="NZ_FTNT01000005.1"/>
</dbReference>
<proteinExistence type="predicted"/>
<dbReference type="EMBL" id="FTNT01000005">
    <property type="protein sequence ID" value="SIR97994.1"/>
    <property type="molecule type" value="Genomic_DNA"/>
</dbReference>
<evidence type="ECO:0000313" key="2">
    <source>
        <dbReference type="EMBL" id="SIR97994.1"/>
    </source>
</evidence>
<evidence type="ECO:0000256" key="1">
    <source>
        <dbReference type="SAM" id="SignalP"/>
    </source>
</evidence>
<accession>A0A1N7FCG2</accession>
<dbReference type="AlphaFoldDB" id="A0A1N7FCG2"/>
<feature type="chain" id="PRO_5013179053" evidence="1">
    <location>
        <begin position="34"/>
        <end position="137"/>
    </location>
</feature>
<dbReference type="OrthoDB" id="4578593at2"/>